<organism evidence="3 4">
    <name type="scientific">Sapientia aquatica</name>
    <dbReference type="NCBI Taxonomy" id="1549640"/>
    <lineage>
        <taxon>Bacteria</taxon>
        <taxon>Pseudomonadati</taxon>
        <taxon>Pseudomonadota</taxon>
        <taxon>Betaproteobacteria</taxon>
        <taxon>Burkholderiales</taxon>
        <taxon>Oxalobacteraceae</taxon>
        <taxon>Sapientia</taxon>
    </lineage>
</organism>
<comment type="caution">
    <text evidence="3">The sequence shown here is derived from an EMBL/GenBank/DDBJ whole genome shotgun (WGS) entry which is preliminary data.</text>
</comment>
<dbReference type="AlphaFoldDB" id="A0A4R5VUL2"/>
<dbReference type="InterPro" id="IPR025877">
    <property type="entry name" value="MobA-like_NTP_Trfase"/>
</dbReference>
<protein>
    <submittedName>
        <fullName evidence="3">Nucleotidyltransferase family protein</fullName>
    </submittedName>
</protein>
<dbReference type="SUPFAM" id="SSF53448">
    <property type="entry name" value="Nucleotide-diphospho-sugar transferases"/>
    <property type="match status" value="1"/>
</dbReference>
<evidence type="ECO:0000259" key="2">
    <source>
        <dbReference type="Pfam" id="PF12804"/>
    </source>
</evidence>
<keyword evidence="1" id="KW-0460">Magnesium</keyword>
<proteinExistence type="predicted"/>
<dbReference type="GO" id="GO:0016779">
    <property type="term" value="F:nucleotidyltransferase activity"/>
    <property type="evidence" value="ECO:0007669"/>
    <property type="project" value="UniProtKB-ARBA"/>
</dbReference>
<dbReference type="OrthoDB" id="5298793at2"/>
<dbReference type="Proteomes" id="UP000294829">
    <property type="component" value="Unassembled WGS sequence"/>
</dbReference>
<dbReference type="PANTHER" id="PTHR43777">
    <property type="entry name" value="MOLYBDENUM COFACTOR CYTIDYLYLTRANSFERASE"/>
    <property type="match status" value="1"/>
</dbReference>
<dbReference type="PANTHER" id="PTHR43777:SF1">
    <property type="entry name" value="MOLYBDENUM COFACTOR CYTIDYLYLTRANSFERASE"/>
    <property type="match status" value="1"/>
</dbReference>
<sequence>MQPHKTVGILLAAGAGQRFDPTGVASKLMQPLPSGVSVAVQSATNLLRVLSNVVAVVRSEKLAQQLRQAGCEVHLFEQAQQGMGASLSFVMQKIKHSDLGASRIDSVLVGLADMPYIETSTIQTVLNELQQGADIVQPSFEQQAGHPVGFSSKHFAALSSLSGDVGARELVRQFPVCRVTVNDPGILRDIDYASDLPVTS</sequence>
<dbReference type="InterPro" id="IPR029044">
    <property type="entry name" value="Nucleotide-diphossugar_trans"/>
</dbReference>
<keyword evidence="4" id="KW-1185">Reference proteome</keyword>
<gene>
    <name evidence="3" type="ORF">E2I14_16110</name>
</gene>
<evidence type="ECO:0000313" key="4">
    <source>
        <dbReference type="Proteomes" id="UP000294829"/>
    </source>
</evidence>
<dbReference type="Gene3D" id="3.90.550.10">
    <property type="entry name" value="Spore Coat Polysaccharide Biosynthesis Protein SpsA, Chain A"/>
    <property type="match status" value="1"/>
</dbReference>
<feature type="domain" description="MobA-like NTP transferase" evidence="2">
    <location>
        <begin position="8"/>
        <end position="173"/>
    </location>
</feature>
<accession>A0A4R5VUL2</accession>
<evidence type="ECO:0000256" key="1">
    <source>
        <dbReference type="ARBA" id="ARBA00022842"/>
    </source>
</evidence>
<name>A0A4R5VUL2_9BURK</name>
<dbReference type="Pfam" id="PF12804">
    <property type="entry name" value="NTP_transf_3"/>
    <property type="match status" value="1"/>
</dbReference>
<keyword evidence="3" id="KW-0808">Transferase</keyword>
<evidence type="ECO:0000313" key="3">
    <source>
        <dbReference type="EMBL" id="TDK62530.1"/>
    </source>
</evidence>
<dbReference type="RefSeq" id="WP_133330423.1">
    <property type="nucleotide sequence ID" value="NZ_SMYL01000011.1"/>
</dbReference>
<dbReference type="CDD" id="cd04182">
    <property type="entry name" value="GT_2_like_f"/>
    <property type="match status" value="1"/>
</dbReference>
<dbReference type="EMBL" id="SMYL01000011">
    <property type="protein sequence ID" value="TDK62530.1"/>
    <property type="molecule type" value="Genomic_DNA"/>
</dbReference>
<reference evidence="3 4" key="1">
    <citation type="submission" date="2019-03" db="EMBL/GenBank/DDBJ databases">
        <title>Sapientia aquatica gen. nov., sp. nov., isolated from a crater lake.</title>
        <authorList>
            <person name="Felfoldi T."/>
            <person name="Szabo A."/>
            <person name="Toth E."/>
            <person name="Schumann P."/>
            <person name="Keki Z."/>
            <person name="Marialigeti K."/>
            <person name="Mathe I."/>
        </authorList>
    </citation>
    <scope>NUCLEOTIDE SEQUENCE [LARGE SCALE GENOMIC DNA]</scope>
    <source>
        <strain evidence="3 4">SA-152</strain>
    </source>
</reference>